<proteinExistence type="predicted"/>
<keyword evidence="2" id="KW-1185">Reference proteome</keyword>
<dbReference type="STRING" id="1314778.A0A5C3NZJ5"/>
<gene>
    <name evidence="1" type="ORF">K466DRAFT_667116</name>
</gene>
<protein>
    <submittedName>
        <fullName evidence="1">Uncharacterized protein</fullName>
    </submittedName>
</protein>
<dbReference type="Proteomes" id="UP000308197">
    <property type="component" value="Unassembled WGS sequence"/>
</dbReference>
<accession>A0A5C3NZJ5</accession>
<organism evidence="1 2">
    <name type="scientific">Polyporus arcularius HHB13444</name>
    <dbReference type="NCBI Taxonomy" id="1314778"/>
    <lineage>
        <taxon>Eukaryota</taxon>
        <taxon>Fungi</taxon>
        <taxon>Dikarya</taxon>
        <taxon>Basidiomycota</taxon>
        <taxon>Agaricomycotina</taxon>
        <taxon>Agaricomycetes</taxon>
        <taxon>Polyporales</taxon>
        <taxon>Polyporaceae</taxon>
        <taxon>Polyporus</taxon>
    </lineage>
</organism>
<evidence type="ECO:0000313" key="2">
    <source>
        <dbReference type="Proteomes" id="UP000308197"/>
    </source>
</evidence>
<dbReference type="AlphaFoldDB" id="A0A5C3NZJ5"/>
<reference evidence="1 2" key="1">
    <citation type="journal article" date="2019" name="Nat. Ecol. Evol.">
        <title>Megaphylogeny resolves global patterns of mushroom evolution.</title>
        <authorList>
            <person name="Varga T."/>
            <person name="Krizsan K."/>
            <person name="Foldi C."/>
            <person name="Dima B."/>
            <person name="Sanchez-Garcia M."/>
            <person name="Sanchez-Ramirez S."/>
            <person name="Szollosi G.J."/>
            <person name="Szarkandi J.G."/>
            <person name="Papp V."/>
            <person name="Albert L."/>
            <person name="Andreopoulos W."/>
            <person name="Angelini C."/>
            <person name="Antonin V."/>
            <person name="Barry K.W."/>
            <person name="Bougher N.L."/>
            <person name="Buchanan P."/>
            <person name="Buyck B."/>
            <person name="Bense V."/>
            <person name="Catcheside P."/>
            <person name="Chovatia M."/>
            <person name="Cooper J."/>
            <person name="Damon W."/>
            <person name="Desjardin D."/>
            <person name="Finy P."/>
            <person name="Geml J."/>
            <person name="Haridas S."/>
            <person name="Hughes K."/>
            <person name="Justo A."/>
            <person name="Karasinski D."/>
            <person name="Kautmanova I."/>
            <person name="Kiss B."/>
            <person name="Kocsube S."/>
            <person name="Kotiranta H."/>
            <person name="LaButti K.M."/>
            <person name="Lechner B.E."/>
            <person name="Liimatainen K."/>
            <person name="Lipzen A."/>
            <person name="Lukacs Z."/>
            <person name="Mihaltcheva S."/>
            <person name="Morgado L.N."/>
            <person name="Niskanen T."/>
            <person name="Noordeloos M.E."/>
            <person name="Ohm R.A."/>
            <person name="Ortiz-Santana B."/>
            <person name="Ovrebo C."/>
            <person name="Racz N."/>
            <person name="Riley R."/>
            <person name="Savchenko A."/>
            <person name="Shiryaev A."/>
            <person name="Soop K."/>
            <person name="Spirin V."/>
            <person name="Szebenyi C."/>
            <person name="Tomsovsky M."/>
            <person name="Tulloss R.E."/>
            <person name="Uehling J."/>
            <person name="Grigoriev I.V."/>
            <person name="Vagvolgyi C."/>
            <person name="Papp T."/>
            <person name="Martin F.M."/>
            <person name="Miettinen O."/>
            <person name="Hibbett D.S."/>
            <person name="Nagy L.G."/>
        </authorList>
    </citation>
    <scope>NUCLEOTIDE SEQUENCE [LARGE SCALE GENOMIC DNA]</scope>
    <source>
        <strain evidence="1 2">HHB13444</strain>
    </source>
</reference>
<evidence type="ECO:0000313" key="1">
    <source>
        <dbReference type="EMBL" id="TFK81460.1"/>
    </source>
</evidence>
<sequence length="177" mass="20093">MFQLNGDVLLNIIGIISTKAEGSPRNPELDLCALSLTCHYMRELCMPYLFGACTVMVNSCITLEKLPPSSVWPHIKNLRFSNTRHHPELRKIKSHRRIFNPKGPIQYTSISELGGLFNPLLLNEQLRSMPNLRSVYVHGDRDGVYDISLAALKAILSVPHLRDFKLVNHEIYPCLDV</sequence>
<name>A0A5C3NZJ5_9APHY</name>
<dbReference type="EMBL" id="ML211602">
    <property type="protein sequence ID" value="TFK81460.1"/>
    <property type="molecule type" value="Genomic_DNA"/>
</dbReference>
<dbReference type="InParanoid" id="A0A5C3NZJ5"/>